<evidence type="ECO:0000259" key="1">
    <source>
        <dbReference type="Pfam" id="PF13403"/>
    </source>
</evidence>
<dbReference type="Gene3D" id="2.60.40.10">
    <property type="entry name" value="Immunoglobulins"/>
    <property type="match status" value="1"/>
</dbReference>
<evidence type="ECO:0000313" key="2">
    <source>
        <dbReference type="EMBL" id="PRY80373.1"/>
    </source>
</evidence>
<dbReference type="InterPro" id="IPR028992">
    <property type="entry name" value="Hedgehog/Intein_dom"/>
</dbReference>
<evidence type="ECO:0000313" key="3">
    <source>
        <dbReference type="Proteomes" id="UP000238007"/>
    </source>
</evidence>
<accession>A0A2T0W4M2</accession>
<feature type="domain" description="Hedgehog/Intein (Hint)" evidence="1">
    <location>
        <begin position="108"/>
        <end position="252"/>
    </location>
</feature>
<keyword evidence="3" id="KW-1185">Reference proteome</keyword>
<dbReference type="AlphaFoldDB" id="A0A2T0W4M2"/>
<dbReference type="InterPro" id="IPR006141">
    <property type="entry name" value="Intein_N"/>
</dbReference>
<dbReference type="Pfam" id="PF13403">
    <property type="entry name" value="Hint_2"/>
    <property type="match status" value="1"/>
</dbReference>
<proteinExistence type="predicted"/>
<name>A0A2T0W4M2_9RHOB</name>
<dbReference type="PROSITE" id="PS50817">
    <property type="entry name" value="INTEIN_N_TER"/>
    <property type="match status" value="1"/>
</dbReference>
<protein>
    <submittedName>
        <fullName evidence="2">VCBS repeat-containing protein</fullName>
    </submittedName>
</protein>
<dbReference type="InterPro" id="IPR036844">
    <property type="entry name" value="Hint_dom_sf"/>
</dbReference>
<dbReference type="Pfam" id="PF17963">
    <property type="entry name" value="Big_9"/>
    <property type="match status" value="1"/>
</dbReference>
<dbReference type="GO" id="GO:0016539">
    <property type="term" value="P:intein-mediated protein splicing"/>
    <property type="evidence" value="ECO:0007669"/>
    <property type="project" value="InterPro"/>
</dbReference>
<dbReference type="Proteomes" id="UP000238007">
    <property type="component" value="Unassembled WGS sequence"/>
</dbReference>
<dbReference type="RefSeq" id="WP_106353869.1">
    <property type="nucleotide sequence ID" value="NZ_PVTP01000001.1"/>
</dbReference>
<dbReference type="Gene3D" id="2.170.16.10">
    <property type="entry name" value="Hedgehog/Intein (Hint) domain"/>
    <property type="match status" value="1"/>
</dbReference>
<comment type="caution">
    <text evidence="2">The sequence shown here is derived from an EMBL/GenBank/DDBJ whole genome shotgun (WGS) entry which is preliminary data.</text>
</comment>
<sequence>MGAPTIDGDIVGSVIEDSGDIVSGDLDDVGLLTGNDDDTWTISLNSTYGSAAINADGQWTYTLDDTNAVVNDLDPGETLTDTFTVRMVDINGGSDTQEVTITISGVFCLSGDMRIETATGLMRIQHLKVGDRVLTENGYQKIRWIGSRKLGEHEFANNSKFRPIRIMTGALGNNLPEHDLIVSRQHRMLVDSSIAERMFKGARVLVPAIKLAALPGIFVDDSIDSVEYFHLLFDQHQIIYAEGAPTESLYTGPEALKSVGPDAREEILAIFPELANRDYAAKPAYPIPPGKLQRELVEKHLSDFEPVMRSVSND</sequence>
<reference evidence="2 3" key="1">
    <citation type="submission" date="2018-03" db="EMBL/GenBank/DDBJ databases">
        <title>Genomic Encyclopedia of Archaeal and Bacterial Type Strains, Phase II (KMG-II): from individual species to whole genera.</title>
        <authorList>
            <person name="Goeker M."/>
        </authorList>
    </citation>
    <scope>NUCLEOTIDE SEQUENCE [LARGE SCALE GENOMIC DNA]</scope>
    <source>
        <strain evidence="2 3">DSM 101533</strain>
    </source>
</reference>
<dbReference type="NCBIfam" id="TIGR01965">
    <property type="entry name" value="VCBS_repeat"/>
    <property type="match status" value="1"/>
</dbReference>
<dbReference type="EMBL" id="PVTP01000001">
    <property type="protein sequence ID" value="PRY80373.1"/>
    <property type="molecule type" value="Genomic_DNA"/>
</dbReference>
<dbReference type="OrthoDB" id="6305173at2"/>
<gene>
    <name evidence="2" type="ORF">CLV80_101225</name>
</gene>
<dbReference type="SUPFAM" id="SSF51294">
    <property type="entry name" value="Hedgehog/intein (Hint) domain"/>
    <property type="match status" value="1"/>
</dbReference>
<dbReference type="InterPro" id="IPR010221">
    <property type="entry name" value="VCBS_dom"/>
</dbReference>
<dbReference type="InterPro" id="IPR013783">
    <property type="entry name" value="Ig-like_fold"/>
</dbReference>
<organism evidence="2 3">
    <name type="scientific">Yoonia maritima</name>
    <dbReference type="NCBI Taxonomy" id="1435347"/>
    <lineage>
        <taxon>Bacteria</taxon>
        <taxon>Pseudomonadati</taxon>
        <taxon>Pseudomonadota</taxon>
        <taxon>Alphaproteobacteria</taxon>
        <taxon>Rhodobacterales</taxon>
        <taxon>Paracoccaceae</taxon>
        <taxon>Yoonia</taxon>
    </lineage>
</organism>